<feature type="region of interest" description="Disordered" evidence="2">
    <location>
        <begin position="172"/>
        <end position="264"/>
    </location>
</feature>
<dbReference type="Proteomes" id="UP000663838">
    <property type="component" value="Unassembled WGS sequence"/>
</dbReference>
<evidence type="ECO:0000313" key="3">
    <source>
        <dbReference type="EMBL" id="CAF3320988.1"/>
    </source>
</evidence>
<dbReference type="EMBL" id="CAJOBS010000520">
    <property type="protein sequence ID" value="CAF4594533.1"/>
    <property type="molecule type" value="Genomic_DNA"/>
</dbReference>
<feature type="coiled-coil region" evidence="1">
    <location>
        <begin position="49"/>
        <end position="80"/>
    </location>
</feature>
<feature type="compositionally biased region" description="Low complexity" evidence="2">
    <location>
        <begin position="230"/>
        <end position="258"/>
    </location>
</feature>
<evidence type="ECO:0000313" key="4">
    <source>
        <dbReference type="EMBL" id="CAF4594533.1"/>
    </source>
</evidence>
<dbReference type="EMBL" id="CAJNYV010000011">
    <property type="protein sequence ID" value="CAF3320988.1"/>
    <property type="molecule type" value="Genomic_DNA"/>
</dbReference>
<accession>A0A817U2G3</accession>
<protein>
    <submittedName>
        <fullName evidence="3">Uncharacterized protein</fullName>
    </submittedName>
</protein>
<feature type="compositionally biased region" description="Basic and acidic residues" evidence="2">
    <location>
        <begin position="178"/>
        <end position="194"/>
    </location>
</feature>
<reference evidence="3" key="1">
    <citation type="submission" date="2021-02" db="EMBL/GenBank/DDBJ databases">
        <authorList>
            <person name="Nowell W R."/>
        </authorList>
    </citation>
    <scope>NUCLEOTIDE SEQUENCE</scope>
</reference>
<sequence>MDIEMTNNSEQIIQVLGDRIEEIERTLDEDEDFCNKDIDATYQAAVNYLKSFEEKFNEKLNELKIKLEKIREENIDVSKQNKKQFDDEIEIVNEIFSSGKHQEALEKLEDYKKRFEQRKTIIQIIPKLFMRPIDLQEYFSFDKPLTNSRLSSNDNHQYSRDQVTPIMKSQKPIATTPRHMDDHDNNNNEKEFNRPSKNFDTQRSLPNNYPINREVKSPLSTVPSRPLRISTRLLPSPTSPSLSASNSRGNLSSSHTSLRTTPSSPNIIQSYNPHQMLPVKTFKGADGLVSTYVTHFEHVRDTSVLMTCNEDYIIVGRSRSNQLLSWSLSAFSRVDGSEHHLNWNDQLITSIGVINKKIIYIFSGRHFIIYSMESLCKINSWVLSNDQSHQHSELKSQQCGIGTVYDNYIYYTSLNIKCQWILSIFELETIKHIYDFNLSENFSDVKRFIHVCVNDRYVSFLVETDGKKYAAAFCSRNQHSLMALKERIVLSYPGNPLTICSIYIYHLQKYVFFINDPSINIIHIVTNEKYIQSSTIVAHAFYYIPENQELLFVSNDGIYSINMNEQKNFFLKYN</sequence>
<name>A0A817U2G3_9BILA</name>
<keyword evidence="1" id="KW-0175">Coiled coil</keyword>
<dbReference type="SUPFAM" id="SSF69322">
    <property type="entry name" value="Tricorn protease domain 2"/>
    <property type="match status" value="1"/>
</dbReference>
<feature type="compositionally biased region" description="Polar residues" evidence="2">
    <location>
        <begin position="195"/>
        <end position="210"/>
    </location>
</feature>
<organism evidence="3 5">
    <name type="scientific">Rotaria socialis</name>
    <dbReference type="NCBI Taxonomy" id="392032"/>
    <lineage>
        <taxon>Eukaryota</taxon>
        <taxon>Metazoa</taxon>
        <taxon>Spiralia</taxon>
        <taxon>Gnathifera</taxon>
        <taxon>Rotifera</taxon>
        <taxon>Eurotatoria</taxon>
        <taxon>Bdelloidea</taxon>
        <taxon>Philodinida</taxon>
        <taxon>Philodinidae</taxon>
        <taxon>Rotaria</taxon>
    </lineage>
</organism>
<proteinExistence type="predicted"/>
<dbReference type="Proteomes" id="UP000663865">
    <property type="component" value="Unassembled WGS sequence"/>
</dbReference>
<evidence type="ECO:0000256" key="2">
    <source>
        <dbReference type="SAM" id="MobiDB-lite"/>
    </source>
</evidence>
<gene>
    <name evidence="3" type="ORF">KIK155_LOCUS479</name>
    <name evidence="4" type="ORF">TOA249_LOCUS10176</name>
</gene>
<dbReference type="AlphaFoldDB" id="A0A817U2G3"/>
<evidence type="ECO:0000313" key="5">
    <source>
        <dbReference type="Proteomes" id="UP000663865"/>
    </source>
</evidence>
<evidence type="ECO:0000256" key="1">
    <source>
        <dbReference type="SAM" id="Coils"/>
    </source>
</evidence>
<comment type="caution">
    <text evidence="3">The sequence shown here is derived from an EMBL/GenBank/DDBJ whole genome shotgun (WGS) entry which is preliminary data.</text>
</comment>